<dbReference type="InterPro" id="IPR029001">
    <property type="entry name" value="ITPase-like_fam"/>
</dbReference>
<dbReference type="GO" id="GO:0009146">
    <property type="term" value="P:purine nucleoside triphosphate catabolic process"/>
    <property type="evidence" value="ECO:0007669"/>
    <property type="project" value="UniProtKB-UniRule"/>
</dbReference>
<dbReference type="GO" id="GO:0036220">
    <property type="term" value="F:ITP diphosphatase activity"/>
    <property type="evidence" value="ECO:0007669"/>
    <property type="project" value="UniProtKB-UniRule"/>
</dbReference>
<dbReference type="HAMAP" id="MF_01405">
    <property type="entry name" value="Non_canon_purine_NTPase"/>
    <property type="match status" value="1"/>
</dbReference>
<dbReference type="RefSeq" id="WP_131153737.1">
    <property type="nucleotide sequence ID" value="NZ_CP036402.1"/>
</dbReference>
<keyword evidence="5 10" id="KW-0378">Hydrolase</keyword>
<evidence type="ECO:0000256" key="9">
    <source>
        <dbReference type="ARBA" id="ARBA00052017"/>
    </source>
</evidence>
<comment type="catalytic activity">
    <reaction evidence="9 10">
        <text>XTP + H2O = XMP + diphosphate + H(+)</text>
        <dbReference type="Rhea" id="RHEA:28610"/>
        <dbReference type="ChEBI" id="CHEBI:15377"/>
        <dbReference type="ChEBI" id="CHEBI:15378"/>
        <dbReference type="ChEBI" id="CHEBI:33019"/>
        <dbReference type="ChEBI" id="CHEBI:57464"/>
        <dbReference type="ChEBI" id="CHEBI:61314"/>
        <dbReference type="EC" id="3.6.1.66"/>
    </reaction>
</comment>
<dbReference type="InterPro" id="IPR020922">
    <property type="entry name" value="dITP/XTP_pyrophosphatase"/>
</dbReference>
<feature type="binding site" evidence="10">
    <location>
        <position position="179"/>
    </location>
    <ligand>
        <name>substrate</name>
    </ligand>
</feature>
<gene>
    <name evidence="12" type="primary">rdgB</name>
    <name evidence="12" type="ORF">ER308_03685</name>
</gene>
<evidence type="ECO:0000313" key="13">
    <source>
        <dbReference type="Proteomes" id="UP000291469"/>
    </source>
</evidence>
<dbReference type="GO" id="GO:0009117">
    <property type="term" value="P:nucleotide metabolic process"/>
    <property type="evidence" value="ECO:0007669"/>
    <property type="project" value="UniProtKB-KW"/>
</dbReference>
<keyword evidence="13" id="KW-1185">Reference proteome</keyword>
<sequence>MTSATVVLATHNAHKVAELARILEGLVVALRSGRDLDLPEVDETGATFAENALLKARAAHAATGLAAVADDSGLVVDALDGDPGVRSARYAGEHGDDAANLRLVLERMRGVEDRGARFVCAAALVTQAGEWVREGTLDGTLVAEPRGTGGFGYDPLLVPQGELGRDTPRTCAELTPEEKDAISHRGAAFRALRPVVVEALAVQ</sequence>
<dbReference type="EMBL" id="CP036402">
    <property type="protein sequence ID" value="QBI18739.1"/>
    <property type="molecule type" value="Genomic_DNA"/>
</dbReference>
<keyword evidence="3 10" id="KW-0479">Metal-binding</keyword>
<proteinExistence type="inferred from homology"/>
<comment type="catalytic activity">
    <reaction evidence="8 10">
        <text>dITP + H2O = dIMP + diphosphate + H(+)</text>
        <dbReference type="Rhea" id="RHEA:28342"/>
        <dbReference type="ChEBI" id="CHEBI:15377"/>
        <dbReference type="ChEBI" id="CHEBI:15378"/>
        <dbReference type="ChEBI" id="CHEBI:33019"/>
        <dbReference type="ChEBI" id="CHEBI:61194"/>
        <dbReference type="ChEBI" id="CHEBI:61382"/>
        <dbReference type="EC" id="3.6.1.66"/>
    </reaction>
</comment>
<protein>
    <recommendedName>
        <fullName evidence="10">dITP/XTP pyrophosphatase</fullName>
        <ecNumber evidence="10">3.6.1.66</ecNumber>
    </recommendedName>
    <alternativeName>
        <fullName evidence="10">Non-canonical purine NTP pyrophosphatase</fullName>
    </alternativeName>
    <alternativeName>
        <fullName evidence="10">Non-standard purine NTP pyrophosphatase</fullName>
    </alternativeName>
    <alternativeName>
        <fullName evidence="10">Nucleoside-triphosphate diphosphatase</fullName>
    </alternativeName>
    <alternativeName>
        <fullName evidence="10">Nucleoside-triphosphate pyrophosphatase</fullName>
        <shortName evidence="10">NTPase</shortName>
    </alternativeName>
</protein>
<comment type="catalytic activity">
    <reaction evidence="10">
        <text>ITP + H2O = IMP + diphosphate + H(+)</text>
        <dbReference type="Rhea" id="RHEA:29399"/>
        <dbReference type="ChEBI" id="CHEBI:15377"/>
        <dbReference type="ChEBI" id="CHEBI:15378"/>
        <dbReference type="ChEBI" id="CHEBI:33019"/>
        <dbReference type="ChEBI" id="CHEBI:58053"/>
        <dbReference type="ChEBI" id="CHEBI:61402"/>
        <dbReference type="EC" id="3.6.1.66"/>
    </reaction>
</comment>
<dbReference type="GO" id="GO:0017111">
    <property type="term" value="F:ribonucleoside triphosphate phosphatase activity"/>
    <property type="evidence" value="ECO:0007669"/>
    <property type="project" value="InterPro"/>
</dbReference>
<evidence type="ECO:0000256" key="8">
    <source>
        <dbReference type="ARBA" id="ARBA00051875"/>
    </source>
</evidence>
<dbReference type="GO" id="GO:0036222">
    <property type="term" value="F:XTP diphosphatase activity"/>
    <property type="evidence" value="ECO:0007669"/>
    <property type="project" value="UniProtKB-UniRule"/>
</dbReference>
<reference evidence="12 13" key="1">
    <citation type="submission" date="2019-01" db="EMBL/GenBank/DDBJ databases">
        <title>Egibacter rhizosphaerae EGI 80759T.</title>
        <authorList>
            <person name="Chen D.-D."/>
            <person name="Tian Y."/>
            <person name="Jiao J.-Y."/>
            <person name="Zhang X.-T."/>
            <person name="Zhang Y.-G."/>
            <person name="Zhang Y."/>
            <person name="Xiao M."/>
            <person name="Shu W.-S."/>
            <person name="Li W.-J."/>
        </authorList>
    </citation>
    <scope>NUCLEOTIDE SEQUENCE [LARGE SCALE GENOMIC DNA]</scope>
    <source>
        <strain evidence="12 13">EGI 80759</strain>
    </source>
</reference>
<evidence type="ECO:0000256" key="11">
    <source>
        <dbReference type="RuleBase" id="RU003781"/>
    </source>
</evidence>
<dbReference type="PANTHER" id="PTHR11067">
    <property type="entry name" value="INOSINE TRIPHOSPHATE PYROPHOSPHATASE/HAM1 PROTEIN"/>
    <property type="match status" value="1"/>
</dbReference>
<evidence type="ECO:0000256" key="1">
    <source>
        <dbReference type="ARBA" id="ARBA00008023"/>
    </source>
</evidence>
<dbReference type="FunFam" id="3.90.950.10:FF:000001">
    <property type="entry name" value="dITP/XTP pyrophosphatase"/>
    <property type="match status" value="1"/>
</dbReference>
<dbReference type="SUPFAM" id="SSF52972">
    <property type="entry name" value="ITPase-like"/>
    <property type="match status" value="1"/>
</dbReference>
<accession>A0A411YC06</accession>
<comment type="subunit">
    <text evidence="2 10">Homodimer.</text>
</comment>
<keyword evidence="7 10" id="KW-0546">Nucleotide metabolism</keyword>
<dbReference type="CDD" id="cd00515">
    <property type="entry name" value="HAM1"/>
    <property type="match status" value="1"/>
</dbReference>
<comment type="similarity">
    <text evidence="1 10 11">Belongs to the HAM1 NTPase family.</text>
</comment>
<dbReference type="EC" id="3.6.1.66" evidence="10"/>
<evidence type="ECO:0000256" key="2">
    <source>
        <dbReference type="ARBA" id="ARBA00011738"/>
    </source>
</evidence>
<feature type="binding site" evidence="10">
    <location>
        <begin position="151"/>
        <end position="154"/>
    </location>
    <ligand>
        <name>substrate</name>
    </ligand>
</feature>
<evidence type="ECO:0000256" key="6">
    <source>
        <dbReference type="ARBA" id="ARBA00022842"/>
    </source>
</evidence>
<dbReference type="PANTHER" id="PTHR11067:SF9">
    <property type="entry name" value="INOSINE TRIPHOSPHATE PYROPHOSPHATASE"/>
    <property type="match status" value="1"/>
</dbReference>
<dbReference type="NCBIfam" id="TIGR00042">
    <property type="entry name" value="RdgB/HAM1 family non-canonical purine NTP pyrophosphatase"/>
    <property type="match status" value="1"/>
</dbReference>
<feature type="binding site" evidence="10">
    <location>
        <position position="71"/>
    </location>
    <ligand>
        <name>Mg(2+)</name>
        <dbReference type="ChEBI" id="CHEBI:18420"/>
    </ligand>
</feature>
<dbReference type="OrthoDB" id="9807456at2"/>
<feature type="binding site" evidence="10">
    <location>
        <begin position="184"/>
        <end position="185"/>
    </location>
    <ligand>
        <name>substrate</name>
    </ligand>
</feature>
<dbReference type="GO" id="GO:0005829">
    <property type="term" value="C:cytosol"/>
    <property type="evidence" value="ECO:0007669"/>
    <property type="project" value="TreeGrafter"/>
</dbReference>
<keyword evidence="4 10" id="KW-0547">Nucleotide-binding</keyword>
<dbReference type="Proteomes" id="UP000291469">
    <property type="component" value="Chromosome"/>
</dbReference>
<evidence type="ECO:0000256" key="3">
    <source>
        <dbReference type="ARBA" id="ARBA00022723"/>
    </source>
</evidence>
<dbReference type="InterPro" id="IPR002637">
    <property type="entry name" value="RdgB/HAM1"/>
</dbReference>
<feature type="binding site" evidence="10">
    <location>
        <begin position="10"/>
        <end position="15"/>
    </location>
    <ligand>
        <name>substrate</name>
    </ligand>
</feature>
<evidence type="ECO:0000256" key="7">
    <source>
        <dbReference type="ARBA" id="ARBA00023080"/>
    </source>
</evidence>
<dbReference type="GO" id="GO:0000166">
    <property type="term" value="F:nucleotide binding"/>
    <property type="evidence" value="ECO:0007669"/>
    <property type="project" value="UniProtKB-KW"/>
</dbReference>
<dbReference type="GO" id="GO:0035870">
    <property type="term" value="F:dITP diphosphatase activity"/>
    <property type="evidence" value="ECO:0007669"/>
    <property type="project" value="UniProtKB-UniRule"/>
</dbReference>
<organism evidence="12 13">
    <name type="scientific">Egibacter rhizosphaerae</name>
    <dbReference type="NCBI Taxonomy" id="1670831"/>
    <lineage>
        <taxon>Bacteria</taxon>
        <taxon>Bacillati</taxon>
        <taxon>Actinomycetota</taxon>
        <taxon>Nitriliruptoria</taxon>
        <taxon>Egibacterales</taxon>
        <taxon>Egibacteraceae</taxon>
        <taxon>Egibacter</taxon>
    </lineage>
</organism>
<keyword evidence="6 10" id="KW-0460">Magnesium</keyword>
<dbReference type="AlphaFoldDB" id="A0A411YC06"/>
<dbReference type="Gene3D" id="3.90.950.10">
    <property type="match status" value="1"/>
</dbReference>
<dbReference type="KEGG" id="erz:ER308_03685"/>
<feature type="binding site" evidence="10">
    <location>
        <position position="72"/>
    </location>
    <ligand>
        <name>substrate</name>
    </ligand>
</feature>
<dbReference type="Pfam" id="PF01725">
    <property type="entry name" value="Ham1p_like"/>
    <property type="match status" value="1"/>
</dbReference>
<evidence type="ECO:0000256" key="10">
    <source>
        <dbReference type="HAMAP-Rule" id="MF_01405"/>
    </source>
</evidence>
<feature type="active site" description="Proton acceptor" evidence="10">
    <location>
        <position position="71"/>
    </location>
</feature>
<feature type="binding site" evidence="10">
    <location>
        <position position="42"/>
    </location>
    <ligand>
        <name>Mg(2+)</name>
        <dbReference type="ChEBI" id="CHEBI:18420"/>
    </ligand>
</feature>
<evidence type="ECO:0000256" key="4">
    <source>
        <dbReference type="ARBA" id="ARBA00022741"/>
    </source>
</evidence>
<comment type="function">
    <text evidence="10">Pyrophosphatase that catalyzes the hydrolysis of nucleoside triphosphates to their monophosphate derivatives, with a high preference for the non-canonical purine nucleotides XTP (xanthosine triphosphate), dITP (deoxyinosine triphosphate) and ITP. Seems to function as a house-cleaning enzyme that removes non-canonical purine nucleotides from the nucleotide pool, thus preventing their incorporation into DNA/RNA and avoiding chromosomal lesions.</text>
</comment>
<comment type="cofactor">
    <cofactor evidence="10">
        <name>Mg(2+)</name>
        <dbReference type="ChEBI" id="CHEBI:18420"/>
    </cofactor>
    <text evidence="10">Binds 1 Mg(2+) ion per subunit.</text>
</comment>
<evidence type="ECO:0000313" key="12">
    <source>
        <dbReference type="EMBL" id="QBI18739.1"/>
    </source>
</evidence>
<evidence type="ECO:0000256" key="5">
    <source>
        <dbReference type="ARBA" id="ARBA00022801"/>
    </source>
</evidence>
<dbReference type="GO" id="GO:0046872">
    <property type="term" value="F:metal ion binding"/>
    <property type="evidence" value="ECO:0007669"/>
    <property type="project" value="UniProtKB-KW"/>
</dbReference>
<name>A0A411YC06_9ACTN</name>